<dbReference type="PROSITE" id="PS50109">
    <property type="entry name" value="HIS_KIN"/>
    <property type="match status" value="1"/>
</dbReference>
<dbReference type="InterPro" id="IPR001789">
    <property type="entry name" value="Sig_transdc_resp-reg_receiver"/>
</dbReference>
<evidence type="ECO:0000256" key="2">
    <source>
        <dbReference type="ARBA" id="ARBA00012438"/>
    </source>
</evidence>
<dbReference type="InterPro" id="IPR036890">
    <property type="entry name" value="HATPase_C_sf"/>
</dbReference>
<dbReference type="SUPFAM" id="SSF55874">
    <property type="entry name" value="ATPase domain of HSP90 chaperone/DNA topoisomerase II/histidine kinase"/>
    <property type="match status" value="1"/>
</dbReference>
<organism evidence="15 16">
    <name type="scientific">Niastella caeni</name>
    <dbReference type="NCBI Taxonomy" id="2569763"/>
    <lineage>
        <taxon>Bacteria</taxon>
        <taxon>Pseudomonadati</taxon>
        <taxon>Bacteroidota</taxon>
        <taxon>Chitinophagia</taxon>
        <taxon>Chitinophagales</taxon>
        <taxon>Chitinophagaceae</taxon>
        <taxon>Niastella</taxon>
    </lineage>
</organism>
<evidence type="ECO:0000256" key="11">
    <source>
        <dbReference type="PROSITE-ProRule" id="PRU00169"/>
    </source>
</evidence>
<dbReference type="PRINTS" id="PR00344">
    <property type="entry name" value="BCTRLSENSOR"/>
</dbReference>
<evidence type="ECO:0000256" key="10">
    <source>
        <dbReference type="ARBA" id="ARBA00068150"/>
    </source>
</evidence>
<evidence type="ECO:0000256" key="12">
    <source>
        <dbReference type="SAM" id="Phobius"/>
    </source>
</evidence>
<dbReference type="OrthoDB" id="9811889at2"/>
<reference evidence="15 16" key="1">
    <citation type="submission" date="2019-04" db="EMBL/GenBank/DDBJ databases">
        <title>Niastella caeni sp. nov., isolated from activated sludge.</title>
        <authorList>
            <person name="Sheng M."/>
        </authorList>
    </citation>
    <scope>NUCLEOTIDE SEQUENCE [LARGE SCALE GENOMIC DNA]</scope>
    <source>
        <strain evidence="15 16">HX-2-15</strain>
    </source>
</reference>
<dbReference type="SMART" id="SM00388">
    <property type="entry name" value="HisKA"/>
    <property type="match status" value="1"/>
</dbReference>
<evidence type="ECO:0000256" key="6">
    <source>
        <dbReference type="ARBA" id="ARBA00022777"/>
    </source>
</evidence>
<dbReference type="CDD" id="cd16922">
    <property type="entry name" value="HATPase_EvgS-ArcB-TorS-like"/>
    <property type="match status" value="1"/>
</dbReference>
<dbReference type="CDD" id="cd17546">
    <property type="entry name" value="REC_hyHK_CKI1_RcsC-like"/>
    <property type="match status" value="1"/>
</dbReference>
<dbReference type="EMBL" id="STFF01000003">
    <property type="protein sequence ID" value="THU39517.1"/>
    <property type="molecule type" value="Genomic_DNA"/>
</dbReference>
<feature type="domain" description="Response regulatory" evidence="14">
    <location>
        <begin position="435"/>
        <end position="551"/>
    </location>
</feature>
<keyword evidence="6" id="KW-0418">Kinase</keyword>
<dbReference type="CDD" id="cd00082">
    <property type="entry name" value="HisKA"/>
    <property type="match status" value="1"/>
</dbReference>
<comment type="caution">
    <text evidence="15">The sequence shown here is derived from an EMBL/GenBank/DDBJ whole genome shotgun (WGS) entry which is preliminary data.</text>
</comment>
<evidence type="ECO:0000256" key="7">
    <source>
        <dbReference type="ARBA" id="ARBA00022840"/>
    </source>
</evidence>
<dbReference type="Gene3D" id="1.10.287.130">
    <property type="match status" value="1"/>
</dbReference>
<keyword evidence="16" id="KW-1185">Reference proteome</keyword>
<dbReference type="Pfam" id="PF02518">
    <property type="entry name" value="HATPase_c"/>
    <property type="match status" value="1"/>
</dbReference>
<evidence type="ECO:0000256" key="1">
    <source>
        <dbReference type="ARBA" id="ARBA00000085"/>
    </source>
</evidence>
<dbReference type="SUPFAM" id="SSF47384">
    <property type="entry name" value="Homodimeric domain of signal transducing histidine kinase"/>
    <property type="match status" value="1"/>
</dbReference>
<accession>A0A4S8HV74</accession>
<dbReference type="Gene3D" id="3.40.50.2300">
    <property type="match status" value="1"/>
</dbReference>
<keyword evidence="8" id="KW-0902">Two-component regulatory system</keyword>
<dbReference type="Pfam" id="PF00072">
    <property type="entry name" value="Response_reg"/>
    <property type="match status" value="1"/>
</dbReference>
<evidence type="ECO:0000313" key="16">
    <source>
        <dbReference type="Proteomes" id="UP000306918"/>
    </source>
</evidence>
<keyword evidence="12" id="KW-1133">Transmembrane helix</keyword>
<keyword evidence="5" id="KW-0547">Nucleotide-binding</keyword>
<dbReference type="InterPro" id="IPR003661">
    <property type="entry name" value="HisK_dim/P_dom"/>
</dbReference>
<evidence type="ECO:0000313" key="15">
    <source>
        <dbReference type="EMBL" id="THU39517.1"/>
    </source>
</evidence>
<dbReference type="AlphaFoldDB" id="A0A4S8HV74"/>
<evidence type="ECO:0000256" key="3">
    <source>
        <dbReference type="ARBA" id="ARBA00022553"/>
    </source>
</evidence>
<dbReference type="Pfam" id="PF00512">
    <property type="entry name" value="HisKA"/>
    <property type="match status" value="1"/>
</dbReference>
<dbReference type="InterPro" id="IPR005467">
    <property type="entry name" value="His_kinase_dom"/>
</dbReference>
<evidence type="ECO:0000256" key="5">
    <source>
        <dbReference type="ARBA" id="ARBA00022741"/>
    </source>
</evidence>
<evidence type="ECO:0000259" key="14">
    <source>
        <dbReference type="PROSITE" id="PS50110"/>
    </source>
</evidence>
<name>A0A4S8HV74_9BACT</name>
<dbReference type="GO" id="GO:0005524">
    <property type="term" value="F:ATP binding"/>
    <property type="evidence" value="ECO:0007669"/>
    <property type="project" value="UniProtKB-KW"/>
</dbReference>
<comment type="catalytic activity">
    <reaction evidence="1">
        <text>ATP + protein L-histidine = ADP + protein N-phospho-L-histidine.</text>
        <dbReference type="EC" id="2.7.13.3"/>
    </reaction>
</comment>
<dbReference type="InterPro" id="IPR004358">
    <property type="entry name" value="Sig_transdc_His_kin-like_C"/>
</dbReference>
<feature type="modified residue" description="4-aspartylphosphate" evidence="11">
    <location>
        <position position="485"/>
    </location>
</feature>
<dbReference type="RefSeq" id="WP_136577649.1">
    <property type="nucleotide sequence ID" value="NZ_STFF01000003.1"/>
</dbReference>
<dbReference type="InterPro" id="IPR011006">
    <property type="entry name" value="CheY-like_superfamily"/>
</dbReference>
<evidence type="ECO:0000256" key="9">
    <source>
        <dbReference type="ARBA" id="ARBA00064003"/>
    </source>
</evidence>
<dbReference type="SMART" id="SM00387">
    <property type="entry name" value="HATPase_c"/>
    <property type="match status" value="1"/>
</dbReference>
<evidence type="ECO:0000256" key="8">
    <source>
        <dbReference type="ARBA" id="ARBA00023012"/>
    </source>
</evidence>
<keyword evidence="4" id="KW-0808">Transferase</keyword>
<keyword evidence="12" id="KW-0472">Membrane</keyword>
<dbReference type="FunFam" id="1.10.287.130:FF:000002">
    <property type="entry name" value="Two-component osmosensing histidine kinase"/>
    <property type="match status" value="1"/>
</dbReference>
<dbReference type="SMART" id="SM00448">
    <property type="entry name" value="REC"/>
    <property type="match status" value="1"/>
</dbReference>
<dbReference type="PANTHER" id="PTHR45339">
    <property type="entry name" value="HYBRID SIGNAL TRANSDUCTION HISTIDINE KINASE J"/>
    <property type="match status" value="1"/>
</dbReference>
<keyword evidence="12" id="KW-0812">Transmembrane</keyword>
<dbReference type="Proteomes" id="UP000306918">
    <property type="component" value="Unassembled WGS sequence"/>
</dbReference>
<keyword evidence="7" id="KW-0067">ATP-binding</keyword>
<gene>
    <name evidence="15" type="ORF">FAM09_13515</name>
</gene>
<dbReference type="EC" id="2.7.13.3" evidence="2"/>
<proteinExistence type="predicted"/>
<dbReference type="PANTHER" id="PTHR45339:SF1">
    <property type="entry name" value="HYBRID SIGNAL TRANSDUCTION HISTIDINE KINASE J"/>
    <property type="match status" value="1"/>
</dbReference>
<sequence length="552" mass="61987">MKRSIVIHRKITWLLIFSLITLGVASWFIYTSKKNIDKTNFRINQTYETIEMVQATITAVVETGTIPAWQFDSIQQLTKGNNDLHANLATLRNYVATKRSAAETRELLQHMLQEEKTLLKKRKAANEAANTRTAFGLIMGRAAAFVFVVILLLMLNKDITRHKATQQKLIVAIRDAQQAKQMQEQFLANMSHEIRTPMNGIKGMTDLLLETPLTVKQQDMAGMIKRSINTLLVIINDILDFSKIKAGKLHIEKIDLSLKEVLNSTVSLFTHSINTKGLQLQVTIDPAIPDCLIGDPHRLNQILNNLLSNAVKFTNQGQINMRVQVKEQTTDGIVLSFTITDSGVGIPAENLPYIFDSFSQAGQDISRRFGGTGLGLTICKQLLQLQGGDITVSSTVGKGSTFQFTLPFGLSNKMAPEVPAHKHTQEYNWLLAGKQVLVAEDNEINQKLIEFVLRKAGGNVTIANNGEEAIQHLQQNNSYDLIIMDLQMPKMDGYATTYYIRHNLRLTTPIIAMTATAMKDEQWQCLHAGMNDYMTKPFEFSELYKRIVTLVH</sequence>
<dbReference type="PROSITE" id="PS50110">
    <property type="entry name" value="RESPONSE_REGULATORY"/>
    <property type="match status" value="1"/>
</dbReference>
<dbReference type="InterPro" id="IPR003594">
    <property type="entry name" value="HATPase_dom"/>
</dbReference>
<feature type="transmembrane region" description="Helical" evidence="12">
    <location>
        <begin position="12"/>
        <end position="30"/>
    </location>
</feature>
<dbReference type="SUPFAM" id="SSF52172">
    <property type="entry name" value="CheY-like"/>
    <property type="match status" value="1"/>
</dbReference>
<dbReference type="GO" id="GO:0000155">
    <property type="term" value="F:phosphorelay sensor kinase activity"/>
    <property type="evidence" value="ECO:0007669"/>
    <property type="project" value="InterPro"/>
</dbReference>
<comment type="subunit">
    <text evidence="9">At low DSF concentrations, interacts with RpfF.</text>
</comment>
<feature type="domain" description="Histidine kinase" evidence="13">
    <location>
        <begin position="189"/>
        <end position="410"/>
    </location>
</feature>
<dbReference type="FunFam" id="3.30.565.10:FF:000010">
    <property type="entry name" value="Sensor histidine kinase RcsC"/>
    <property type="match status" value="1"/>
</dbReference>
<evidence type="ECO:0000256" key="4">
    <source>
        <dbReference type="ARBA" id="ARBA00022679"/>
    </source>
</evidence>
<evidence type="ECO:0000259" key="13">
    <source>
        <dbReference type="PROSITE" id="PS50109"/>
    </source>
</evidence>
<feature type="transmembrane region" description="Helical" evidence="12">
    <location>
        <begin position="134"/>
        <end position="155"/>
    </location>
</feature>
<dbReference type="InterPro" id="IPR036097">
    <property type="entry name" value="HisK_dim/P_sf"/>
</dbReference>
<keyword evidence="3 11" id="KW-0597">Phosphoprotein</keyword>
<protein>
    <recommendedName>
        <fullName evidence="10">Sensory/regulatory protein RpfC</fullName>
        <ecNumber evidence="2">2.7.13.3</ecNumber>
    </recommendedName>
</protein>
<dbReference type="Gene3D" id="3.30.565.10">
    <property type="entry name" value="Histidine kinase-like ATPase, C-terminal domain"/>
    <property type="match status" value="1"/>
</dbReference>